<dbReference type="AlphaFoldDB" id="C5M8N1"/>
<sequence>MHRIDKVSVDLYFIDKNFIQQPFFLNLTRLKLGSLVPGDAKYIPRNLKQLTFGIFRVEEIKPYLDLPNSTLESLSIIIWFIFSGEVVDCDLAYLTNLRELTFVGPCRDWGSYYSQYYKLPSNLVTLVVREDLLYPTEDDIAVCPDLTTINCPG</sequence>
<name>C5M8N1_CANTT</name>
<evidence type="ECO:0000313" key="2">
    <source>
        <dbReference type="Proteomes" id="UP000002037"/>
    </source>
</evidence>
<dbReference type="KEGG" id="ctp:CTRG_02753"/>
<dbReference type="Proteomes" id="UP000002037">
    <property type="component" value="Unassembled WGS sequence"/>
</dbReference>
<organism evidence="1 2">
    <name type="scientific">Candida tropicalis (strain ATCC MYA-3404 / T1)</name>
    <name type="common">Yeast</name>
    <dbReference type="NCBI Taxonomy" id="294747"/>
    <lineage>
        <taxon>Eukaryota</taxon>
        <taxon>Fungi</taxon>
        <taxon>Dikarya</taxon>
        <taxon>Ascomycota</taxon>
        <taxon>Saccharomycotina</taxon>
        <taxon>Pichiomycetes</taxon>
        <taxon>Debaryomycetaceae</taxon>
        <taxon>Candida/Lodderomyces clade</taxon>
        <taxon>Candida</taxon>
    </lineage>
</organism>
<dbReference type="VEuPathDB" id="FungiDB:CTRG_02753"/>
<dbReference type="GeneID" id="8298315"/>
<dbReference type="RefSeq" id="XP_002548456.1">
    <property type="nucleotide sequence ID" value="XM_002548410.1"/>
</dbReference>
<dbReference type="HOGENOM" id="CLU_1713017_0_0_1"/>
<dbReference type="EMBL" id="GG692397">
    <property type="protein sequence ID" value="EER33935.1"/>
    <property type="molecule type" value="Genomic_DNA"/>
</dbReference>
<reference evidence="1 2" key="1">
    <citation type="journal article" date="2009" name="Nature">
        <title>Evolution of pathogenicity and sexual reproduction in eight Candida genomes.</title>
        <authorList>
            <person name="Butler G."/>
            <person name="Rasmussen M.D."/>
            <person name="Lin M.F."/>
            <person name="Santos M.A."/>
            <person name="Sakthikumar S."/>
            <person name="Munro C.A."/>
            <person name="Rheinbay E."/>
            <person name="Grabherr M."/>
            <person name="Forche A."/>
            <person name="Reedy J.L."/>
            <person name="Agrafioti I."/>
            <person name="Arnaud M.B."/>
            <person name="Bates S."/>
            <person name="Brown A.J."/>
            <person name="Brunke S."/>
            <person name="Costanzo M.C."/>
            <person name="Fitzpatrick D.A."/>
            <person name="de Groot P.W."/>
            <person name="Harris D."/>
            <person name="Hoyer L.L."/>
            <person name="Hube B."/>
            <person name="Klis F.M."/>
            <person name="Kodira C."/>
            <person name="Lennard N."/>
            <person name="Logue M.E."/>
            <person name="Martin R."/>
            <person name="Neiman A.M."/>
            <person name="Nikolaou E."/>
            <person name="Quail M.A."/>
            <person name="Quinn J."/>
            <person name="Santos M.C."/>
            <person name="Schmitzberger F.F."/>
            <person name="Sherlock G."/>
            <person name="Shah P."/>
            <person name="Silverstein K.A."/>
            <person name="Skrzypek M.S."/>
            <person name="Soll D."/>
            <person name="Staggs R."/>
            <person name="Stansfield I."/>
            <person name="Stumpf M.P."/>
            <person name="Sudbery P.E."/>
            <person name="Srikantha T."/>
            <person name="Zeng Q."/>
            <person name="Berman J."/>
            <person name="Berriman M."/>
            <person name="Heitman J."/>
            <person name="Gow N.A."/>
            <person name="Lorenz M.C."/>
            <person name="Birren B.W."/>
            <person name="Kellis M."/>
            <person name="Cuomo C.A."/>
        </authorList>
    </citation>
    <scope>NUCLEOTIDE SEQUENCE [LARGE SCALE GENOMIC DNA]</scope>
    <source>
        <strain evidence="2">ATCC MYA-3404 / T1</strain>
    </source>
</reference>
<protein>
    <submittedName>
        <fullName evidence="1">Uncharacterized protein</fullName>
    </submittedName>
</protein>
<evidence type="ECO:0000313" key="1">
    <source>
        <dbReference type="EMBL" id="EER33935.1"/>
    </source>
</evidence>
<accession>C5M8N1</accession>
<proteinExistence type="predicted"/>
<gene>
    <name evidence="1" type="ORF">CTRG_02753</name>
</gene>
<keyword evidence="2" id="KW-1185">Reference proteome</keyword>